<accession>A0A1I1MIX5</accession>
<dbReference type="InterPro" id="IPR035906">
    <property type="entry name" value="MetI-like_sf"/>
</dbReference>
<comment type="subunit">
    <text evidence="3">The complex is composed of two ATP-binding proteins (UgpC), two transmembrane proteins (UgpA and UgpE) and a solute-binding protein (UgpB).</text>
</comment>
<sequence length="292" mass="32395">MTTFQRHRLTPWLLMAPQLVIVLVFFFWPAFTALRQSLYVQDAFGLGETFAGLANFTRVLASRSYHEALFNTAIFSLSVALGAMALALLLAVMADRVLKAGRVYRTLLIWPYAVAPAAAGVLWMFMLDPTLGVMTRALTTLGIDWNFRLDGTQAMILVIIAAIWQQMSYNFVFFLAGLQGIPASLLEASAIDGAGPWRRFWTITFPLLSPISFFLLVMNTIYAFFETFGTIDTTTSGGPGGATRTLVYKLYQDGIVGLDLGGSAAQSVLLMLMVGLLTLIQFRYVERRVQYH</sequence>
<dbReference type="SUPFAM" id="SSF161098">
    <property type="entry name" value="MetI-like"/>
    <property type="match status" value="1"/>
</dbReference>
<dbReference type="GO" id="GO:0055085">
    <property type="term" value="P:transmembrane transport"/>
    <property type="evidence" value="ECO:0007669"/>
    <property type="project" value="InterPro"/>
</dbReference>
<comment type="subcellular location">
    <subcellularLocation>
        <location evidence="1">Cell inner membrane</location>
        <topology evidence="1">Multi-pass membrane protein</topology>
    </subcellularLocation>
    <subcellularLocation>
        <location evidence="11">Cell membrane</location>
        <topology evidence="11">Multi-pass membrane protein</topology>
    </subcellularLocation>
</comment>
<name>A0A1I1MIX5_9GAMM</name>
<keyword evidence="4 11" id="KW-0813">Transport</keyword>
<evidence type="ECO:0000313" key="13">
    <source>
        <dbReference type="EMBL" id="SFC82633.1"/>
    </source>
</evidence>
<organism evidence="13 14">
    <name type="scientific">Kushneria avicenniae</name>
    <dbReference type="NCBI Taxonomy" id="402385"/>
    <lineage>
        <taxon>Bacteria</taxon>
        <taxon>Pseudomonadati</taxon>
        <taxon>Pseudomonadota</taxon>
        <taxon>Gammaproteobacteria</taxon>
        <taxon>Oceanospirillales</taxon>
        <taxon>Halomonadaceae</taxon>
        <taxon>Kushneria</taxon>
    </lineage>
</organism>
<dbReference type="InterPro" id="IPR050809">
    <property type="entry name" value="UgpAE/MalFG_permease"/>
</dbReference>
<evidence type="ECO:0000256" key="8">
    <source>
        <dbReference type="ARBA" id="ARBA00022989"/>
    </source>
</evidence>
<evidence type="ECO:0000256" key="11">
    <source>
        <dbReference type="RuleBase" id="RU363032"/>
    </source>
</evidence>
<dbReference type="InterPro" id="IPR000515">
    <property type="entry name" value="MetI-like"/>
</dbReference>
<feature type="transmembrane region" description="Helical" evidence="11">
    <location>
        <begin position="154"/>
        <end position="178"/>
    </location>
</feature>
<reference evidence="14" key="1">
    <citation type="submission" date="2016-10" db="EMBL/GenBank/DDBJ databases">
        <authorList>
            <person name="Varghese N."/>
            <person name="Submissions S."/>
        </authorList>
    </citation>
    <scope>NUCLEOTIDE SEQUENCE [LARGE SCALE GENOMIC DNA]</scope>
    <source>
        <strain evidence="14">DSM 23439</strain>
    </source>
</reference>
<keyword evidence="6" id="KW-0997">Cell inner membrane</keyword>
<evidence type="ECO:0000256" key="6">
    <source>
        <dbReference type="ARBA" id="ARBA00022519"/>
    </source>
</evidence>
<feature type="transmembrane region" description="Helical" evidence="11">
    <location>
        <begin position="12"/>
        <end position="31"/>
    </location>
</feature>
<protein>
    <recommendedName>
        <fullName evidence="10">sn-glycerol-3-phosphate transport system permease protein UgpA</fullName>
    </recommendedName>
</protein>
<gene>
    <name evidence="13" type="ORF">SAMN05421848_2904</name>
</gene>
<keyword evidence="7 11" id="KW-0812">Transmembrane</keyword>
<dbReference type="PROSITE" id="PS50928">
    <property type="entry name" value="ABC_TM1"/>
    <property type="match status" value="1"/>
</dbReference>
<proteinExistence type="inferred from homology"/>
<evidence type="ECO:0000256" key="7">
    <source>
        <dbReference type="ARBA" id="ARBA00022692"/>
    </source>
</evidence>
<feature type="transmembrane region" description="Helical" evidence="11">
    <location>
        <begin position="199"/>
        <end position="225"/>
    </location>
</feature>
<dbReference type="GO" id="GO:0005886">
    <property type="term" value="C:plasma membrane"/>
    <property type="evidence" value="ECO:0007669"/>
    <property type="project" value="UniProtKB-SubCell"/>
</dbReference>
<dbReference type="Proteomes" id="UP000199046">
    <property type="component" value="Unassembled WGS sequence"/>
</dbReference>
<dbReference type="NCBIfam" id="NF007852">
    <property type="entry name" value="PRK10561.1"/>
    <property type="match status" value="1"/>
</dbReference>
<comment type="similarity">
    <text evidence="2">Belongs to the binding-protein-dependent transport system permease family. UgpAE subfamily.</text>
</comment>
<evidence type="ECO:0000259" key="12">
    <source>
        <dbReference type="PROSITE" id="PS50928"/>
    </source>
</evidence>
<dbReference type="AlphaFoldDB" id="A0A1I1MIX5"/>
<dbReference type="PANTHER" id="PTHR43227:SF9">
    <property type="entry name" value="SN-GLYCEROL-3-PHOSPHATE TRANSPORT SYSTEM PERMEASE PROTEIN UGPA"/>
    <property type="match status" value="1"/>
</dbReference>
<evidence type="ECO:0000256" key="9">
    <source>
        <dbReference type="ARBA" id="ARBA00023136"/>
    </source>
</evidence>
<evidence type="ECO:0000313" key="14">
    <source>
        <dbReference type="Proteomes" id="UP000199046"/>
    </source>
</evidence>
<dbReference type="CDD" id="cd06261">
    <property type="entry name" value="TM_PBP2"/>
    <property type="match status" value="1"/>
</dbReference>
<keyword evidence="8 11" id="KW-1133">Transmembrane helix</keyword>
<dbReference type="Pfam" id="PF00528">
    <property type="entry name" value="BPD_transp_1"/>
    <property type="match status" value="1"/>
</dbReference>
<evidence type="ECO:0000256" key="2">
    <source>
        <dbReference type="ARBA" id="ARBA00008852"/>
    </source>
</evidence>
<evidence type="ECO:0000256" key="10">
    <source>
        <dbReference type="ARBA" id="ARBA00040780"/>
    </source>
</evidence>
<feature type="domain" description="ABC transmembrane type-1" evidence="12">
    <location>
        <begin position="69"/>
        <end position="281"/>
    </location>
</feature>
<evidence type="ECO:0000256" key="4">
    <source>
        <dbReference type="ARBA" id="ARBA00022448"/>
    </source>
</evidence>
<keyword evidence="9 11" id="KW-0472">Membrane</keyword>
<keyword evidence="5" id="KW-1003">Cell membrane</keyword>
<feature type="transmembrane region" description="Helical" evidence="11">
    <location>
        <begin position="68"/>
        <end position="94"/>
    </location>
</feature>
<dbReference type="RefSeq" id="WP_090135422.1">
    <property type="nucleotide sequence ID" value="NZ_FOLY01000006.1"/>
</dbReference>
<evidence type="ECO:0000256" key="5">
    <source>
        <dbReference type="ARBA" id="ARBA00022475"/>
    </source>
</evidence>
<feature type="transmembrane region" description="Helical" evidence="11">
    <location>
        <begin position="106"/>
        <end position="126"/>
    </location>
</feature>
<evidence type="ECO:0000256" key="1">
    <source>
        <dbReference type="ARBA" id="ARBA00004429"/>
    </source>
</evidence>
<dbReference type="PANTHER" id="PTHR43227">
    <property type="entry name" value="BLL4140 PROTEIN"/>
    <property type="match status" value="1"/>
</dbReference>
<dbReference type="EMBL" id="FOLY01000006">
    <property type="protein sequence ID" value="SFC82633.1"/>
    <property type="molecule type" value="Genomic_DNA"/>
</dbReference>
<dbReference type="STRING" id="402385.SAMN05421848_2904"/>
<evidence type="ECO:0000256" key="3">
    <source>
        <dbReference type="ARBA" id="ARBA00011557"/>
    </source>
</evidence>
<dbReference type="Gene3D" id="1.10.3720.10">
    <property type="entry name" value="MetI-like"/>
    <property type="match status" value="1"/>
</dbReference>
<feature type="transmembrane region" description="Helical" evidence="11">
    <location>
        <begin position="264"/>
        <end position="285"/>
    </location>
</feature>
<dbReference type="OrthoDB" id="9785347at2"/>
<keyword evidence="14" id="KW-1185">Reference proteome</keyword>